<sequence>MALSEEERATVLSMGRNVVSSIALNYRIDHRLSDQAKGELVIRFKTQGVPLFSTLANGIINYQYREQEALELDINCTINEGDQISMTAELDESNEVALSSKLEKYNTTVANVNAVATELLQSMFNGATIDAIKADEVDLFLAYYDALMAKLVEGISGGSMPNDTTQTDSVLLVQKELIIEVLQYYKGEVNFWLENNGKESLEEVVLSRLMEIPDCLPGDEGKMQAVLVNIDEYLEGPEVLLNMVKENDANKEVIEEIVVQLNGKSSPYRSEITQEEWNSLLEMLCPYLVDDEERPELVTIEPITDTQFAAGIDDDKLKITYSIKTTDKYPLQFAKIEIYKNDSTLAYVNSEIIEIGEDKTFEWDGKLNQGNNAGKYIRYDDKEFTIKVLASVASDFSTPFESTTSGRVHKYADEWNDASDDIKARIVIKSAPGVTSKFEYYNLLRPQMVVKIAIENLDESGPLGYLDKNDTTFMFLGREINVHKNYQPIITDIENSIIQNNDFAYYKNKVKTIGSKTIRYMNHSPVVSDHSYGFALDIDYANNPQISKEQNLFLKIVTNTDFWFKNLSVTDMKNASNKFKKNINSASLTSIIEGFNFIKTYSNGEQAIFNTLSIIDGQIKIEGDPIYTDYISIFQRSSYLVNDLWFKGKVTDEILTELREDIPMRCNSNIEKVDILIDKVSRYRNLLDYGYKKAYSMSINFNEEYVYLNNYLSTVKVALEKYKKALNLIINEIEETKEDGYSPASFNISFDCQVVDNFDGSKINDFTIFTDRINEILIHGKMGMTFDSYVDWLNKPATKTGLTHLGNTGFFNIENKLVNYFLDSQKINWGGNWNTIRDWMHFQPIDTYLKFD</sequence>
<evidence type="ECO:0000313" key="2">
    <source>
        <dbReference type="Proteomes" id="UP000636010"/>
    </source>
</evidence>
<proteinExistence type="predicted"/>
<dbReference type="Proteomes" id="UP000636010">
    <property type="component" value="Unassembled WGS sequence"/>
</dbReference>
<keyword evidence="2" id="KW-1185">Reference proteome</keyword>
<gene>
    <name evidence="1" type="ORF">GCM10011506_44360</name>
</gene>
<organism evidence="1 2">
    <name type="scientific">Marivirga lumbricoides</name>
    <dbReference type="NCBI Taxonomy" id="1046115"/>
    <lineage>
        <taxon>Bacteria</taxon>
        <taxon>Pseudomonadati</taxon>
        <taxon>Bacteroidota</taxon>
        <taxon>Cytophagia</taxon>
        <taxon>Cytophagales</taxon>
        <taxon>Marivirgaceae</taxon>
        <taxon>Marivirga</taxon>
    </lineage>
</organism>
<accession>A0ABQ1N4M1</accession>
<comment type="caution">
    <text evidence="1">The sequence shown here is derived from an EMBL/GenBank/DDBJ whole genome shotgun (WGS) entry which is preliminary data.</text>
</comment>
<protein>
    <recommendedName>
        <fullName evidence="3">Peptidase M15C domain-containing protein</fullName>
    </recommendedName>
</protein>
<dbReference type="RefSeq" id="WP_188467541.1">
    <property type="nucleotide sequence ID" value="NZ_BAABHU010000019.1"/>
</dbReference>
<name>A0ABQ1N4M1_9BACT</name>
<reference evidence="2" key="1">
    <citation type="journal article" date="2019" name="Int. J. Syst. Evol. Microbiol.">
        <title>The Global Catalogue of Microorganisms (GCM) 10K type strain sequencing project: providing services to taxonomists for standard genome sequencing and annotation.</title>
        <authorList>
            <consortium name="The Broad Institute Genomics Platform"/>
            <consortium name="The Broad Institute Genome Sequencing Center for Infectious Disease"/>
            <person name="Wu L."/>
            <person name="Ma J."/>
        </authorList>
    </citation>
    <scope>NUCLEOTIDE SEQUENCE [LARGE SCALE GENOMIC DNA]</scope>
    <source>
        <strain evidence="2">CGMCC 1.10832</strain>
    </source>
</reference>
<evidence type="ECO:0000313" key="1">
    <source>
        <dbReference type="EMBL" id="GGC53869.1"/>
    </source>
</evidence>
<dbReference type="EMBL" id="BMEC01000019">
    <property type="protein sequence ID" value="GGC53869.1"/>
    <property type="molecule type" value="Genomic_DNA"/>
</dbReference>
<evidence type="ECO:0008006" key="3">
    <source>
        <dbReference type="Google" id="ProtNLM"/>
    </source>
</evidence>